<comment type="caution">
    <text evidence="3">The sequence shown here is derived from an EMBL/GenBank/DDBJ whole genome shotgun (WGS) entry which is preliminary data.</text>
</comment>
<dbReference type="OrthoDB" id="9767938at2"/>
<dbReference type="SUPFAM" id="SSF53335">
    <property type="entry name" value="S-adenosyl-L-methionine-dependent methyltransferases"/>
    <property type="match status" value="1"/>
</dbReference>
<keyword evidence="4" id="KW-1185">Reference proteome</keyword>
<dbReference type="EMBL" id="AZAC01000018">
    <property type="protein sequence ID" value="KIX13119.1"/>
    <property type="molecule type" value="Genomic_DNA"/>
</dbReference>
<dbReference type="CDD" id="cd02440">
    <property type="entry name" value="AdoMet_MTases"/>
    <property type="match status" value="1"/>
</dbReference>
<dbReference type="Gene3D" id="1.10.10.10">
    <property type="entry name" value="Winged helix-like DNA-binding domain superfamily/Winged helix DNA-binding domain"/>
    <property type="match status" value="1"/>
</dbReference>
<accession>A0A0D2J4R5</accession>
<dbReference type="Proteomes" id="UP000032233">
    <property type="component" value="Unassembled WGS sequence"/>
</dbReference>
<evidence type="ECO:0000259" key="2">
    <source>
        <dbReference type="Pfam" id="PF08242"/>
    </source>
</evidence>
<proteinExistence type="predicted"/>
<dbReference type="PANTHER" id="PTHR43861">
    <property type="entry name" value="TRANS-ACONITATE 2-METHYLTRANSFERASE-RELATED"/>
    <property type="match status" value="1"/>
</dbReference>
<dbReference type="GO" id="GO:0046983">
    <property type="term" value="F:protein dimerization activity"/>
    <property type="evidence" value="ECO:0007669"/>
    <property type="project" value="InterPro"/>
</dbReference>
<dbReference type="PROSITE" id="PS51683">
    <property type="entry name" value="SAM_OMT_II"/>
    <property type="match status" value="1"/>
</dbReference>
<dbReference type="GO" id="GO:0008168">
    <property type="term" value="F:methyltransferase activity"/>
    <property type="evidence" value="ECO:0007669"/>
    <property type="project" value="UniProtKB-KW"/>
</dbReference>
<feature type="domain" description="O-methyltransferase dimerisation" evidence="1">
    <location>
        <begin position="20"/>
        <end position="91"/>
    </location>
</feature>
<gene>
    <name evidence="3" type="ORF">X474_15565</name>
</gene>
<dbReference type="GO" id="GO:0032259">
    <property type="term" value="P:methylation"/>
    <property type="evidence" value="ECO:0007669"/>
    <property type="project" value="UniProtKB-KW"/>
</dbReference>
<name>A0A0D2J4R5_9BACT</name>
<evidence type="ECO:0000259" key="1">
    <source>
        <dbReference type="Pfam" id="PF08100"/>
    </source>
</evidence>
<reference evidence="3 4" key="1">
    <citation type="submission" date="2013-11" db="EMBL/GenBank/DDBJ databases">
        <title>Metagenomic analysis of a methanogenic consortium involved in long chain n-alkane degradation.</title>
        <authorList>
            <person name="Davidova I.A."/>
            <person name="Callaghan A.V."/>
            <person name="Wawrik B."/>
            <person name="Pruitt S."/>
            <person name="Marks C."/>
            <person name="Duncan K.E."/>
            <person name="Suflita J.M."/>
        </authorList>
    </citation>
    <scope>NUCLEOTIDE SEQUENCE [LARGE SCALE GENOMIC DNA]</scope>
    <source>
        <strain evidence="3 4">SPR</strain>
    </source>
</reference>
<dbReference type="Pfam" id="PF08100">
    <property type="entry name" value="Dimerisation"/>
    <property type="match status" value="1"/>
</dbReference>
<dbReference type="InterPro" id="IPR013217">
    <property type="entry name" value="Methyltransf_12"/>
</dbReference>
<dbReference type="InParanoid" id="A0A0D2J4R5"/>
<dbReference type="PANTHER" id="PTHR43861:SF1">
    <property type="entry name" value="TRANS-ACONITATE 2-METHYLTRANSFERASE"/>
    <property type="match status" value="1"/>
</dbReference>
<organism evidence="3 4">
    <name type="scientific">Dethiosulfatarculus sandiegensis</name>
    <dbReference type="NCBI Taxonomy" id="1429043"/>
    <lineage>
        <taxon>Bacteria</taxon>
        <taxon>Pseudomonadati</taxon>
        <taxon>Thermodesulfobacteriota</taxon>
        <taxon>Desulfarculia</taxon>
        <taxon>Desulfarculales</taxon>
        <taxon>Desulfarculaceae</taxon>
        <taxon>Dethiosulfatarculus</taxon>
    </lineage>
</organism>
<dbReference type="STRING" id="1429043.X474_15565"/>
<dbReference type="SUPFAM" id="SSF46785">
    <property type="entry name" value="Winged helix' DNA-binding domain"/>
    <property type="match status" value="1"/>
</dbReference>
<keyword evidence="3" id="KW-0489">Methyltransferase</keyword>
<dbReference type="InterPro" id="IPR036390">
    <property type="entry name" value="WH_DNA-bd_sf"/>
</dbReference>
<dbReference type="InterPro" id="IPR016461">
    <property type="entry name" value="COMT-like"/>
</dbReference>
<keyword evidence="3" id="KW-0808">Transferase</keyword>
<dbReference type="InterPro" id="IPR012967">
    <property type="entry name" value="COMT_dimerisation"/>
</dbReference>
<dbReference type="Gene3D" id="3.40.50.150">
    <property type="entry name" value="Vaccinia Virus protein VP39"/>
    <property type="match status" value="1"/>
</dbReference>
<dbReference type="AlphaFoldDB" id="A0A0D2J4R5"/>
<dbReference type="InterPro" id="IPR029063">
    <property type="entry name" value="SAM-dependent_MTases_sf"/>
</dbReference>
<dbReference type="Pfam" id="PF08242">
    <property type="entry name" value="Methyltransf_12"/>
    <property type="match status" value="1"/>
</dbReference>
<dbReference type="InterPro" id="IPR036388">
    <property type="entry name" value="WH-like_DNA-bd_sf"/>
</dbReference>
<sequence length="341" mass="37151">MRKMPSVDLNYSPLHEIAMGPIKAALMNCAIKYKVFDQLTTPRTPREVAGKLGFHPDNTRRLLDALTTIDLLHKKAGFYCNQPLAQAFLVSDSGTSVSRLMMQTQHEGLNPLEKLEQLVAKGPMGQDEAIDLADEKMWTEEVKSSAGWVFGGVGQLVAGIIAELPGFSSFEKMLDLGCGHGVFSLFILDKNPDLKGVLMDRAPVLDAAAEIVSAYQAKERVDFLAGDYLADQLGAGYDLVYASATLNFALGTLDSLFTKIFHSLKPGGYFVSFQDGMTEEQTKPDTMLGAVIPSMMMGHDYCFPQGMIAETAISCGFQKVRSKTLKTPIGEMDIDICQKGG</sequence>
<evidence type="ECO:0000313" key="3">
    <source>
        <dbReference type="EMBL" id="KIX13119.1"/>
    </source>
</evidence>
<evidence type="ECO:0000313" key="4">
    <source>
        <dbReference type="Proteomes" id="UP000032233"/>
    </source>
</evidence>
<feature type="domain" description="Methyltransferase type 12" evidence="2">
    <location>
        <begin position="174"/>
        <end position="270"/>
    </location>
</feature>
<protein>
    <submittedName>
        <fullName evidence="3">Type 12 methyltransferase</fullName>
    </submittedName>
</protein>